<dbReference type="AlphaFoldDB" id="A0A6C0AU49"/>
<dbReference type="EMBL" id="MN740864">
    <property type="protein sequence ID" value="QHS82993.1"/>
    <property type="molecule type" value="Genomic_DNA"/>
</dbReference>
<dbReference type="InterPro" id="IPR007031">
    <property type="entry name" value="Poxvirus_VLTF3"/>
</dbReference>
<accession>A0A6C0AU49</accession>
<feature type="compositionally biased region" description="Low complexity" evidence="1">
    <location>
        <begin position="283"/>
        <end position="301"/>
    </location>
</feature>
<evidence type="ECO:0000256" key="1">
    <source>
        <dbReference type="SAM" id="MobiDB-lite"/>
    </source>
</evidence>
<protein>
    <submittedName>
        <fullName evidence="2">Uncharacterized protein</fullName>
    </submittedName>
</protein>
<feature type="region of interest" description="Disordered" evidence="1">
    <location>
        <begin position="220"/>
        <end position="245"/>
    </location>
</feature>
<evidence type="ECO:0000313" key="2">
    <source>
        <dbReference type="EMBL" id="QHS82993.1"/>
    </source>
</evidence>
<feature type="region of interest" description="Disordered" evidence="1">
    <location>
        <begin position="283"/>
        <end position="307"/>
    </location>
</feature>
<proteinExistence type="predicted"/>
<feature type="compositionally biased region" description="Basic residues" evidence="1">
    <location>
        <begin position="1"/>
        <end position="14"/>
    </location>
</feature>
<dbReference type="Pfam" id="PF04947">
    <property type="entry name" value="Pox_VLTF3"/>
    <property type="match status" value="1"/>
</dbReference>
<name>A0A6C0AU49_9ZZZZ</name>
<feature type="compositionally biased region" description="Basic residues" evidence="1">
    <location>
        <begin position="42"/>
        <end position="56"/>
    </location>
</feature>
<feature type="region of interest" description="Disordered" evidence="1">
    <location>
        <begin position="1"/>
        <end position="58"/>
    </location>
</feature>
<sequence length="558" mass="59992">MPSKARRRATKRPRSASPGGAHDDQPVAAAAQAQPAPPPAAHKARKAPAGAAKRRPAKVEEVRRFADSDAFFAAVRAARESARAECDTADAVRALLTAKEAQLQALPPTARAGVRAALQRTVDRARMRLRFLENQGPVHQLHRRLKPYVQHHYTMLAAHERATRREAAALARGGGAVDSSVDVHDAPREATGAFVLDATDAAVDTERAAAKATEWFATTHAAPSGGASPRRHAPAARAPVGTDTDGASALVTRLDEQKSASMTRLQRLAGVLATLVHTTQHSHAAAAPAAASPHSGASTATRPATAEASIQDVCPRCPGRPTLRMDPVESVMLCPNPACTYTRAFHSLMCPALTHEDRSASSRAGPNPTTEMYTTMQQCSGEEPRVVPRAVLRAVMQYLRDAGVPPTPRAVTYDAVTAALKALRLSAYYDQRTQIRARLTGVAPPSFTVQQKATIATLHAVTRHMQAWVDPRRRAQNLQVRLIFLCQSMGWWEHIVAPRFVAGPEGSARYDAVNKLLHAALGWPYYSCADTQRNREIAAAYAASLEESVAVPRAARSQ</sequence>
<organism evidence="2">
    <name type="scientific">viral metagenome</name>
    <dbReference type="NCBI Taxonomy" id="1070528"/>
    <lineage>
        <taxon>unclassified sequences</taxon>
        <taxon>metagenomes</taxon>
        <taxon>organismal metagenomes</taxon>
    </lineage>
</organism>
<reference evidence="2" key="1">
    <citation type="journal article" date="2020" name="Nature">
        <title>Giant virus diversity and host interactions through global metagenomics.</title>
        <authorList>
            <person name="Schulz F."/>
            <person name="Roux S."/>
            <person name="Paez-Espino D."/>
            <person name="Jungbluth S."/>
            <person name="Walsh D.A."/>
            <person name="Denef V.J."/>
            <person name="McMahon K.D."/>
            <person name="Konstantinidis K.T."/>
            <person name="Eloe-Fadrosh E.A."/>
            <person name="Kyrpides N.C."/>
            <person name="Woyke T."/>
        </authorList>
    </citation>
    <scope>NUCLEOTIDE SEQUENCE</scope>
    <source>
        <strain evidence="2">GVMAG-S-1103017-74</strain>
    </source>
</reference>
<dbReference type="GO" id="GO:0046782">
    <property type="term" value="P:regulation of viral transcription"/>
    <property type="evidence" value="ECO:0007669"/>
    <property type="project" value="InterPro"/>
</dbReference>